<feature type="compositionally biased region" description="Polar residues" evidence="1">
    <location>
        <begin position="685"/>
        <end position="694"/>
    </location>
</feature>
<evidence type="ECO:0000259" key="2">
    <source>
        <dbReference type="PROSITE" id="PS50053"/>
    </source>
</evidence>
<dbReference type="Pfam" id="PF00240">
    <property type="entry name" value="ubiquitin"/>
    <property type="match status" value="1"/>
</dbReference>
<feature type="compositionally biased region" description="Low complexity" evidence="1">
    <location>
        <begin position="598"/>
        <end position="618"/>
    </location>
</feature>
<dbReference type="Gene3D" id="3.10.20.90">
    <property type="entry name" value="Phosphatidylinositol 3-kinase Catalytic Subunit, Chain A, domain 1"/>
    <property type="match status" value="1"/>
</dbReference>
<feature type="region of interest" description="Disordered" evidence="1">
    <location>
        <begin position="526"/>
        <end position="554"/>
    </location>
</feature>
<accession>A0A1Y1W2G4</accession>
<name>A0A1Y1W2G4_9FUNG</name>
<feature type="compositionally biased region" description="Polar residues" evidence="1">
    <location>
        <begin position="105"/>
        <end position="118"/>
    </location>
</feature>
<dbReference type="OrthoDB" id="419317at2759"/>
<comment type="caution">
    <text evidence="3">The sequence shown here is derived from an EMBL/GenBank/DDBJ whole genome shotgun (WGS) entry which is preliminary data.</text>
</comment>
<dbReference type="SMART" id="SM00213">
    <property type="entry name" value="UBQ"/>
    <property type="match status" value="1"/>
</dbReference>
<dbReference type="InterPro" id="IPR029071">
    <property type="entry name" value="Ubiquitin-like_domsf"/>
</dbReference>
<feature type="region of interest" description="Disordered" evidence="1">
    <location>
        <begin position="105"/>
        <end position="132"/>
    </location>
</feature>
<keyword evidence="4" id="KW-1185">Reference proteome</keyword>
<dbReference type="Proteomes" id="UP000193922">
    <property type="component" value="Unassembled WGS sequence"/>
</dbReference>
<evidence type="ECO:0000256" key="1">
    <source>
        <dbReference type="SAM" id="MobiDB-lite"/>
    </source>
</evidence>
<feature type="compositionally biased region" description="Low complexity" evidence="1">
    <location>
        <begin position="827"/>
        <end position="844"/>
    </location>
</feature>
<evidence type="ECO:0000313" key="4">
    <source>
        <dbReference type="Proteomes" id="UP000193922"/>
    </source>
</evidence>
<dbReference type="CDD" id="cd17039">
    <property type="entry name" value="Ubl_ubiquitin_like"/>
    <property type="match status" value="1"/>
</dbReference>
<feature type="region of interest" description="Disordered" evidence="1">
    <location>
        <begin position="962"/>
        <end position="1123"/>
    </location>
</feature>
<dbReference type="RefSeq" id="XP_040741587.1">
    <property type="nucleotide sequence ID" value="XM_040891427.1"/>
</dbReference>
<dbReference type="AlphaFoldDB" id="A0A1Y1W2G4"/>
<evidence type="ECO:0000313" key="3">
    <source>
        <dbReference type="EMBL" id="ORX67741.1"/>
    </source>
</evidence>
<gene>
    <name evidence="3" type="ORF">DL89DRAFT_323948</name>
</gene>
<feature type="region of interest" description="Disordered" evidence="1">
    <location>
        <begin position="588"/>
        <end position="624"/>
    </location>
</feature>
<proteinExistence type="predicted"/>
<dbReference type="InterPro" id="IPR000626">
    <property type="entry name" value="Ubiquitin-like_dom"/>
</dbReference>
<feature type="region of interest" description="Disordered" evidence="1">
    <location>
        <begin position="793"/>
        <end position="863"/>
    </location>
</feature>
<protein>
    <recommendedName>
        <fullName evidence="2">Ubiquitin-like domain-containing protein</fullName>
    </recommendedName>
</protein>
<reference evidence="3 4" key="1">
    <citation type="submission" date="2016-07" db="EMBL/GenBank/DDBJ databases">
        <title>Pervasive Adenine N6-methylation of Active Genes in Fungi.</title>
        <authorList>
            <consortium name="DOE Joint Genome Institute"/>
            <person name="Mondo S.J."/>
            <person name="Dannebaum R.O."/>
            <person name="Kuo R.C."/>
            <person name="Labutti K."/>
            <person name="Haridas S."/>
            <person name="Kuo A."/>
            <person name="Salamov A."/>
            <person name="Ahrendt S.R."/>
            <person name="Lipzen A."/>
            <person name="Sullivan W."/>
            <person name="Andreopoulos W.B."/>
            <person name="Clum A."/>
            <person name="Lindquist E."/>
            <person name="Daum C."/>
            <person name="Ramamoorthy G.K."/>
            <person name="Gryganskyi A."/>
            <person name="Culley D."/>
            <person name="Magnuson J.K."/>
            <person name="James T.Y."/>
            <person name="O'Malley M.A."/>
            <person name="Stajich J.E."/>
            <person name="Spatafora J.W."/>
            <person name="Visel A."/>
            <person name="Grigoriev I.V."/>
        </authorList>
    </citation>
    <scope>NUCLEOTIDE SEQUENCE [LARGE SCALE GENOMIC DNA]</scope>
    <source>
        <strain evidence="3 4">ATCC 12442</strain>
    </source>
</reference>
<feature type="compositionally biased region" description="Basic and acidic residues" evidence="1">
    <location>
        <begin position="1110"/>
        <end position="1121"/>
    </location>
</feature>
<feature type="compositionally biased region" description="Basic and acidic residues" evidence="1">
    <location>
        <begin position="1056"/>
        <end position="1092"/>
    </location>
</feature>
<dbReference type="STRING" id="61395.A0A1Y1W2G4"/>
<feature type="compositionally biased region" description="Acidic residues" evidence="1">
    <location>
        <begin position="1012"/>
        <end position="1022"/>
    </location>
</feature>
<organism evidence="3 4">
    <name type="scientific">Linderina pennispora</name>
    <dbReference type="NCBI Taxonomy" id="61395"/>
    <lineage>
        <taxon>Eukaryota</taxon>
        <taxon>Fungi</taxon>
        <taxon>Fungi incertae sedis</taxon>
        <taxon>Zoopagomycota</taxon>
        <taxon>Kickxellomycotina</taxon>
        <taxon>Kickxellomycetes</taxon>
        <taxon>Kickxellales</taxon>
        <taxon>Kickxellaceae</taxon>
        <taxon>Linderina</taxon>
    </lineage>
</organism>
<feature type="domain" description="Ubiquitin-like" evidence="2">
    <location>
        <begin position="24"/>
        <end position="100"/>
    </location>
</feature>
<feature type="compositionally biased region" description="Polar residues" evidence="1">
    <location>
        <begin position="806"/>
        <end position="823"/>
    </location>
</feature>
<dbReference type="GeneID" id="63808075"/>
<feature type="compositionally biased region" description="Basic residues" evidence="1">
    <location>
        <begin position="1029"/>
        <end position="1042"/>
    </location>
</feature>
<dbReference type="SUPFAM" id="SSF54236">
    <property type="entry name" value="Ubiquitin-like"/>
    <property type="match status" value="1"/>
</dbReference>
<feature type="region of interest" description="Disordered" evidence="1">
    <location>
        <begin position="719"/>
        <end position="747"/>
    </location>
</feature>
<dbReference type="EMBL" id="MCFD01000011">
    <property type="protein sequence ID" value="ORX67741.1"/>
    <property type="molecule type" value="Genomic_DNA"/>
</dbReference>
<dbReference type="PROSITE" id="PS50053">
    <property type="entry name" value="UBIQUITIN_2"/>
    <property type="match status" value="1"/>
</dbReference>
<sequence length="1183" mass="124398">MSTVDIGDDSADSLAGNAGATGGWSLRVKALLEGGAEREYRVQVQPSATVGDFRTKLSSKSQVAVHRLRLIFSGRVLANDSQRLADAGVEDGCALHMVVRPAATAGNSDAASGQQRESPGQGRAATDGRQGAGRSVTVDIPIYFHAPENVRSEQDQQQQRDRLGRTIATVYRNFGAGDGGEWIARTLTGSMYRIDREAAERDLLTDEEMSRGTVPRTALYPASESEHSGTPIPGLVYSQTTSGQEMAPQRVVVATRPQPTRSQANELIYDLLENILPAVRRVPGRENFEFDRPSTRQSRYISHSEPAVEQVGAAGLAVRNLGDALVEVGRMFQHIGLGIRDTAHGESQADAEDRSQLAERAAQAARQVLAAAPLALPFLESSVQLPAELPSARTNPTTRGVSASRHDHILCVSASHGRRRNRRMAMGLLSSPGNAMFFGPGVSADYTEFLAPQMVVESMATWTHPAPPAGMQHGTADAQTQRPNTQAYVATMQAAQRFGASALASASTATTGSAATGRNTFWNVVNSAPAPTAHDNGANTASGRAAPSTGDSTRMHATRTLQNGNILDVYIDTIADPSELVRRIRSAAQPAPTPAQPQPATSSQPAPARPQPAASSQPIPTETSNAQQDLAANPNFLGFIDRLYTLGSQASLGDDRSDRSTTTEYGSAAGSVTGGTGGHPPRIFSTFSGSSGAQGMSVPSTSDSPFSFTSMVLGFEPIATTAGAPPRPSDAQDSATPAANSQQTQPQRIFASTRGAMPGSFGPLQLTSGASPVSLSAQWSTLLQAVAGDSNEARAGHLPTDAGDQMSPQVGETRPRSNSSSQHGYADAEASGSSSSTHSCADASMNKRHKKNDPGDGPSGQGVTVPFGSAFEFSISTHFAGRTPEILMPAMRLNKQKIGSEDAANPVAAAALDPNEAAMSIKSQDLVPADRVSNIAVHPQLHHGAHAHLDGDEEMGSDEVNIKVGASSGPKSSGAKKKSAAKDGDDGSGDGDEMGATKSRSRSKGRSKGRDVDDDAADDDADKSDKSGSKSKSKKGGSKSKGKSSSDADGDDDDTKDSGDTKDSRDTKDSKDSKDSKDTKSSIKGRGKEKGKNTHTGLDGKEIEDEDGDTMQHKKVQVEHVKAKKKNWRTGKATYDYQKALDGWKSAGPMYYYRGKYLNVAPASRIAAGTWATVLASAGWMLL</sequence>
<feature type="compositionally biased region" description="Polar residues" evidence="1">
    <location>
        <begin position="731"/>
        <end position="747"/>
    </location>
</feature>
<feature type="region of interest" description="Disordered" evidence="1">
    <location>
        <begin position="650"/>
        <end position="702"/>
    </location>
</feature>